<feature type="transmembrane region" description="Helical" evidence="6">
    <location>
        <begin position="273"/>
        <end position="298"/>
    </location>
</feature>
<evidence type="ECO:0000256" key="3">
    <source>
        <dbReference type="ARBA" id="ARBA00022692"/>
    </source>
</evidence>
<evidence type="ECO:0000259" key="7">
    <source>
        <dbReference type="PROSITE" id="PS50850"/>
    </source>
</evidence>
<dbReference type="GO" id="GO:0015385">
    <property type="term" value="F:sodium:proton antiporter activity"/>
    <property type="evidence" value="ECO:0007669"/>
    <property type="project" value="TreeGrafter"/>
</dbReference>
<feature type="transmembrane region" description="Helical" evidence="6">
    <location>
        <begin position="375"/>
        <end position="396"/>
    </location>
</feature>
<feature type="transmembrane region" description="Helical" evidence="6">
    <location>
        <begin position="402"/>
        <end position="421"/>
    </location>
</feature>
<keyword evidence="5 6" id="KW-0472">Membrane</keyword>
<dbReference type="GO" id="GO:1990961">
    <property type="term" value="P:xenobiotic detoxification by transmembrane export across the plasma membrane"/>
    <property type="evidence" value="ECO:0007669"/>
    <property type="project" value="TreeGrafter"/>
</dbReference>
<keyword evidence="2" id="KW-0813">Transport</keyword>
<accession>A0A1N7N8W4</accession>
<dbReference type="PROSITE" id="PS50850">
    <property type="entry name" value="MFS"/>
    <property type="match status" value="1"/>
</dbReference>
<evidence type="ECO:0000256" key="4">
    <source>
        <dbReference type="ARBA" id="ARBA00022989"/>
    </source>
</evidence>
<proteinExistence type="predicted"/>
<dbReference type="GO" id="GO:0005886">
    <property type="term" value="C:plasma membrane"/>
    <property type="evidence" value="ECO:0007669"/>
    <property type="project" value="TreeGrafter"/>
</dbReference>
<name>A0A1N7N8W4_9BACT</name>
<evidence type="ECO:0000313" key="8">
    <source>
        <dbReference type="EMBL" id="SIS94631.1"/>
    </source>
</evidence>
<evidence type="ECO:0000313" key="9">
    <source>
        <dbReference type="Proteomes" id="UP000186917"/>
    </source>
</evidence>
<dbReference type="InterPro" id="IPR011701">
    <property type="entry name" value="MFS"/>
</dbReference>
<feature type="transmembrane region" description="Helical" evidence="6">
    <location>
        <begin position="137"/>
        <end position="154"/>
    </location>
</feature>
<gene>
    <name evidence="8" type="ORF">SAMN05421788_102244</name>
</gene>
<feature type="transmembrane region" description="Helical" evidence="6">
    <location>
        <begin position="337"/>
        <end position="363"/>
    </location>
</feature>
<dbReference type="Gene3D" id="1.20.1720.10">
    <property type="entry name" value="Multidrug resistance protein D"/>
    <property type="match status" value="1"/>
</dbReference>
<dbReference type="EMBL" id="FTOR01000002">
    <property type="protein sequence ID" value="SIS94631.1"/>
    <property type="molecule type" value="Genomic_DNA"/>
</dbReference>
<dbReference type="Pfam" id="PF07690">
    <property type="entry name" value="MFS_1"/>
    <property type="match status" value="1"/>
</dbReference>
<dbReference type="InterPro" id="IPR036259">
    <property type="entry name" value="MFS_trans_sf"/>
</dbReference>
<organism evidence="8 9">
    <name type="scientific">Filimonas lacunae</name>
    <dbReference type="NCBI Taxonomy" id="477680"/>
    <lineage>
        <taxon>Bacteria</taxon>
        <taxon>Pseudomonadati</taxon>
        <taxon>Bacteroidota</taxon>
        <taxon>Chitinophagia</taxon>
        <taxon>Chitinophagales</taxon>
        <taxon>Chitinophagaceae</taxon>
        <taxon>Filimonas</taxon>
    </lineage>
</organism>
<keyword evidence="4 6" id="KW-1133">Transmembrane helix</keyword>
<feature type="transmembrane region" description="Helical" evidence="6">
    <location>
        <begin position="310"/>
        <end position="331"/>
    </location>
</feature>
<keyword evidence="9" id="KW-1185">Reference proteome</keyword>
<keyword evidence="3 6" id="KW-0812">Transmembrane</keyword>
<protein>
    <submittedName>
        <fullName evidence="8">Predicted arabinose efflux permease, MFS family</fullName>
    </submittedName>
</protein>
<evidence type="ECO:0000256" key="6">
    <source>
        <dbReference type="SAM" id="Phobius"/>
    </source>
</evidence>
<dbReference type="AlphaFoldDB" id="A0A1N7N8W4"/>
<feature type="domain" description="Major facilitator superfamily (MFS) profile" evidence="7">
    <location>
        <begin position="42"/>
        <end position="426"/>
    </location>
</feature>
<feature type="transmembrane region" description="Helical" evidence="6">
    <location>
        <begin position="166"/>
        <end position="185"/>
    </location>
</feature>
<feature type="transmembrane region" description="Helical" evidence="6">
    <location>
        <begin position="197"/>
        <end position="215"/>
    </location>
</feature>
<sequence length="431" mass="47862">MNVTRLSLNFLNSGGVMRFNFAVLFKQGIMLQSASEKRKKIATILAFISIPLSGFVTDIYLPSFPDMAKSLEVAEKNIQLTLTCFFLSYGISQLFVGSLLDSIGRFKPAMYALVALVLSSMVIGLTRDVRLICLLRVLQGIAVAFVVVGKRAFFVDLYTGDKLKHYLSFFTITWSLGPIVAPFLGGFLQKLFGWQSNFYFLAIYALLMLVFELIYSGETLATRKPFHITTIKKNYAMMLGNPVFLLGIITLGLAYSVVMVFNISGPFVIANSFHFSSVVIGYCTLMLGFSWMIGGIVAKRLIALEFNKKVMGAAMLQLALIVVLLAISVYSQQLWCFMLFAFIIHICSGFLYTVNFTTSLLFFPQHAGMTSGLMGGLVYLITSLASYVISITGKIATQEDIVWRYICISVLLVGTVGMAIYKKKEKYLVAK</sequence>
<dbReference type="SUPFAM" id="SSF103473">
    <property type="entry name" value="MFS general substrate transporter"/>
    <property type="match status" value="1"/>
</dbReference>
<feature type="transmembrane region" description="Helical" evidence="6">
    <location>
        <begin position="109"/>
        <end position="125"/>
    </location>
</feature>
<dbReference type="STRING" id="477680.SAMN05421788_102244"/>
<dbReference type="InterPro" id="IPR020846">
    <property type="entry name" value="MFS_dom"/>
</dbReference>
<dbReference type="PANTHER" id="PTHR23502">
    <property type="entry name" value="MAJOR FACILITATOR SUPERFAMILY"/>
    <property type="match status" value="1"/>
</dbReference>
<feature type="transmembrane region" description="Helical" evidence="6">
    <location>
        <begin position="41"/>
        <end position="60"/>
    </location>
</feature>
<evidence type="ECO:0000256" key="5">
    <source>
        <dbReference type="ARBA" id="ARBA00023136"/>
    </source>
</evidence>
<feature type="transmembrane region" description="Helical" evidence="6">
    <location>
        <begin position="80"/>
        <end position="100"/>
    </location>
</feature>
<feature type="transmembrane region" description="Helical" evidence="6">
    <location>
        <begin position="236"/>
        <end position="261"/>
    </location>
</feature>
<reference evidence="9" key="1">
    <citation type="submission" date="2017-01" db="EMBL/GenBank/DDBJ databases">
        <authorList>
            <person name="Varghese N."/>
            <person name="Submissions S."/>
        </authorList>
    </citation>
    <scope>NUCLEOTIDE SEQUENCE [LARGE SCALE GENOMIC DNA]</scope>
    <source>
        <strain evidence="9">DSM 21054</strain>
    </source>
</reference>
<evidence type="ECO:0000256" key="2">
    <source>
        <dbReference type="ARBA" id="ARBA00022448"/>
    </source>
</evidence>
<dbReference type="Proteomes" id="UP000186917">
    <property type="component" value="Unassembled WGS sequence"/>
</dbReference>
<comment type="subcellular location">
    <subcellularLocation>
        <location evidence="1">Membrane</location>
        <topology evidence="1">Multi-pass membrane protein</topology>
    </subcellularLocation>
</comment>
<evidence type="ECO:0000256" key="1">
    <source>
        <dbReference type="ARBA" id="ARBA00004141"/>
    </source>
</evidence>
<dbReference type="PANTHER" id="PTHR23502:SF132">
    <property type="entry name" value="POLYAMINE TRANSPORTER 2-RELATED"/>
    <property type="match status" value="1"/>
</dbReference>